<dbReference type="OrthoDB" id="8251507at2"/>
<accession>A0A0R3MTP3</accession>
<name>A0A0R3MTP3_9BRAD</name>
<dbReference type="AlphaFoldDB" id="A0A0R3MTP3"/>
<proteinExistence type="predicted"/>
<dbReference type="RefSeq" id="WP_057845017.1">
    <property type="nucleotide sequence ID" value="NZ_LLYA01000161.1"/>
</dbReference>
<organism evidence="1 2">
    <name type="scientific">Bradyrhizobium retamae</name>
    <dbReference type="NCBI Taxonomy" id="1300035"/>
    <lineage>
        <taxon>Bacteria</taxon>
        <taxon>Pseudomonadati</taxon>
        <taxon>Pseudomonadota</taxon>
        <taxon>Alphaproteobacteria</taxon>
        <taxon>Hyphomicrobiales</taxon>
        <taxon>Nitrobacteraceae</taxon>
        <taxon>Bradyrhizobium</taxon>
    </lineage>
</organism>
<keyword evidence="2" id="KW-1185">Reference proteome</keyword>
<protein>
    <submittedName>
        <fullName evidence="1">Uncharacterized protein</fullName>
    </submittedName>
</protein>
<gene>
    <name evidence="1" type="ORF">CQ13_28025</name>
</gene>
<comment type="caution">
    <text evidence="1">The sequence shown here is derived from an EMBL/GenBank/DDBJ whole genome shotgun (WGS) entry which is preliminary data.</text>
</comment>
<reference evidence="1 2" key="1">
    <citation type="submission" date="2014-03" db="EMBL/GenBank/DDBJ databases">
        <title>Bradyrhizobium valentinum sp. nov., isolated from effective nodules of Lupinus mariae-josephae, a lupine endemic of basic-lime soils in Eastern Spain.</title>
        <authorList>
            <person name="Duran D."/>
            <person name="Rey L."/>
            <person name="Navarro A."/>
            <person name="Busquets A."/>
            <person name="Imperial J."/>
            <person name="Ruiz-Argueso T."/>
        </authorList>
    </citation>
    <scope>NUCLEOTIDE SEQUENCE [LARGE SCALE GENOMIC DNA]</scope>
    <source>
        <strain evidence="1 2">Ro19</strain>
    </source>
</reference>
<dbReference type="Proteomes" id="UP000052023">
    <property type="component" value="Unassembled WGS sequence"/>
</dbReference>
<evidence type="ECO:0000313" key="2">
    <source>
        <dbReference type="Proteomes" id="UP000052023"/>
    </source>
</evidence>
<evidence type="ECO:0000313" key="1">
    <source>
        <dbReference type="EMBL" id="KRR23130.1"/>
    </source>
</evidence>
<sequence length="64" mass="6911">MVIYPIPVELTQARIQLVVDQAARAPPHTINQDLRAVDHAKAAAIEAALADLQTDEPSLVDVKV</sequence>
<dbReference type="EMBL" id="LLYA01000161">
    <property type="protein sequence ID" value="KRR23130.1"/>
    <property type="molecule type" value="Genomic_DNA"/>
</dbReference>